<dbReference type="Proteomes" id="UP000220904">
    <property type="component" value="Unassembled WGS sequence"/>
</dbReference>
<evidence type="ECO:0000313" key="2">
    <source>
        <dbReference type="Proteomes" id="UP000220904"/>
    </source>
</evidence>
<name>A0A2A7B4I2_9FIRM</name>
<gene>
    <name evidence="1" type="ORF">CHR60_11000</name>
</gene>
<sequence length="168" mass="19437">MFRRAVCVCIFAQVGPDVVKSLSPDVLFQFGRVAFRVRVESANHLVDVGLRKFEFTLNGLEARQYFIQYFLESLIAERFDEITNRTQPQCILPVVEDGGYPLHPEHWGEFVVGSHYYTVNLHNYSFQHLPAHLFLTKFTMNEFSSLGLGSAVRHNLLNERKSKTWPFP</sequence>
<dbReference type="EMBL" id="NOUV01000016">
    <property type="protein sequence ID" value="PDX86228.1"/>
    <property type="molecule type" value="Genomic_DNA"/>
</dbReference>
<dbReference type="AlphaFoldDB" id="A0A2A7B4I2"/>
<comment type="caution">
    <text evidence="1">The sequence shown here is derived from an EMBL/GenBank/DDBJ whole genome shotgun (WGS) entry which is preliminary data.</text>
</comment>
<reference evidence="1 2" key="1">
    <citation type="journal article" date="2017" name="Front. Microbiol.">
        <title>New Insights into the Diversity of the Genus Faecalibacterium.</title>
        <authorList>
            <person name="Benevides L."/>
            <person name="Burman S."/>
            <person name="Martin R."/>
            <person name="Robert V."/>
            <person name="Thomas M."/>
            <person name="Miquel S."/>
            <person name="Chain F."/>
            <person name="Sokol H."/>
            <person name="Bermudez-Humaran L.G."/>
            <person name="Morrison M."/>
            <person name="Langella P."/>
            <person name="Azevedo V.A."/>
            <person name="Chatel J.M."/>
            <person name="Soares S."/>
        </authorList>
    </citation>
    <scope>NUCLEOTIDE SEQUENCE [LARGE SCALE GENOMIC DNA]</scope>
    <source>
        <strain evidence="1 2">AHMP21</strain>
    </source>
</reference>
<organism evidence="1 2">
    <name type="scientific">Faecalibacterium prausnitzii</name>
    <dbReference type="NCBI Taxonomy" id="853"/>
    <lineage>
        <taxon>Bacteria</taxon>
        <taxon>Bacillati</taxon>
        <taxon>Bacillota</taxon>
        <taxon>Clostridia</taxon>
        <taxon>Eubacteriales</taxon>
        <taxon>Oscillospiraceae</taxon>
        <taxon>Faecalibacterium</taxon>
    </lineage>
</organism>
<proteinExistence type="predicted"/>
<evidence type="ECO:0000313" key="1">
    <source>
        <dbReference type="EMBL" id="PDX86228.1"/>
    </source>
</evidence>
<accession>A0A2A7B4I2</accession>
<protein>
    <submittedName>
        <fullName evidence="1">Uncharacterized protein</fullName>
    </submittedName>
</protein>